<dbReference type="Pfam" id="PF00132">
    <property type="entry name" value="Hexapep"/>
    <property type="match status" value="4"/>
</dbReference>
<dbReference type="Gene3D" id="2.160.10.10">
    <property type="entry name" value="Hexapeptide repeat proteins"/>
    <property type="match status" value="1"/>
</dbReference>
<accession>A0A918WM62</accession>
<dbReference type="NCBIfam" id="TIGR01853">
    <property type="entry name" value="lipid_A_lpxD"/>
    <property type="match status" value="1"/>
</dbReference>
<sequence>MDFTVSEIIALCGGRLRVGDPDFRVNGFAALDDAGPEDLSFLGNEKYINDYLSSAAGVVLVVPQAPIAREGMVLIDVENPSLAFSQICEAVQSKRPFAAEVHPTAYVDPTAEVAGVMVRANAVIEAGARIGRGTEIGPGVVIERDAVVGEDCILFANSVVRERCLLGDRVLLQPGAVIGSEGFGYEFVDGRHRSIPQVGIVVLEDEVEVGANSTIDRARFGKTTIGKGTKIDNLVQIGHNVVVGEHCLIVAHTGIAGSCTIGNNVTIAAQCGLAGHLEVGDNVVLAARTGVSKSITKPGIYWGVPAVPIHEEKKSVVFTRNGPAFRKELKLLRKEVNELKESRDS</sequence>
<comment type="similarity">
    <text evidence="7">Belongs to the transferase hexapeptide repeat family. LpxD subfamily.</text>
</comment>
<keyword evidence="2 7" id="KW-0441">Lipid A biosynthesis</keyword>
<dbReference type="PANTHER" id="PTHR43378">
    <property type="entry name" value="UDP-3-O-ACYLGLUCOSAMINE N-ACYLTRANSFERASE"/>
    <property type="match status" value="1"/>
</dbReference>
<comment type="catalytic activity">
    <reaction evidence="7">
        <text>a UDP-3-O-[(3R)-3-hydroxyacyl]-alpha-D-glucosamine + a (3R)-hydroxyacyl-[ACP] = a UDP-2-N,3-O-bis[(3R)-3-hydroxyacyl]-alpha-D-glucosamine + holo-[ACP] + H(+)</text>
        <dbReference type="Rhea" id="RHEA:53836"/>
        <dbReference type="Rhea" id="RHEA-COMP:9685"/>
        <dbReference type="Rhea" id="RHEA-COMP:9945"/>
        <dbReference type="ChEBI" id="CHEBI:15378"/>
        <dbReference type="ChEBI" id="CHEBI:64479"/>
        <dbReference type="ChEBI" id="CHEBI:78827"/>
        <dbReference type="ChEBI" id="CHEBI:137740"/>
        <dbReference type="ChEBI" id="CHEBI:137748"/>
        <dbReference type="EC" id="2.3.1.191"/>
    </reaction>
</comment>
<dbReference type="Pfam" id="PF04613">
    <property type="entry name" value="LpxD"/>
    <property type="match status" value="1"/>
</dbReference>
<evidence type="ECO:0000256" key="7">
    <source>
        <dbReference type="HAMAP-Rule" id="MF_00523"/>
    </source>
</evidence>
<feature type="active site" description="Proton acceptor" evidence="7">
    <location>
        <position position="239"/>
    </location>
</feature>
<name>A0A918WM62_9BACT</name>
<keyword evidence="4 7" id="KW-0677">Repeat</keyword>
<evidence type="ECO:0000313" key="9">
    <source>
        <dbReference type="EMBL" id="GHC58305.1"/>
    </source>
</evidence>
<dbReference type="Proteomes" id="UP000644507">
    <property type="component" value="Unassembled WGS sequence"/>
</dbReference>
<dbReference type="GO" id="GO:0009245">
    <property type="term" value="P:lipid A biosynthetic process"/>
    <property type="evidence" value="ECO:0007669"/>
    <property type="project" value="UniProtKB-UniRule"/>
</dbReference>
<dbReference type="GO" id="GO:0103118">
    <property type="term" value="F:UDP-3-O-[(3R)-3-hydroxyacyl]-glucosamine N-acyltransferase activity"/>
    <property type="evidence" value="ECO:0007669"/>
    <property type="project" value="UniProtKB-EC"/>
</dbReference>
<dbReference type="PANTHER" id="PTHR43378:SF2">
    <property type="entry name" value="UDP-3-O-ACYLGLUCOSAMINE N-ACYLTRANSFERASE 1, MITOCHONDRIAL-RELATED"/>
    <property type="match status" value="1"/>
</dbReference>
<evidence type="ECO:0000259" key="8">
    <source>
        <dbReference type="Pfam" id="PF04613"/>
    </source>
</evidence>
<gene>
    <name evidence="7 9" type="primary">lpxD</name>
    <name evidence="9" type="ORF">GCM10007100_26560</name>
</gene>
<comment type="caution">
    <text evidence="9">The sequence shown here is derived from an EMBL/GenBank/DDBJ whole genome shotgun (WGS) entry which is preliminary data.</text>
</comment>
<organism evidence="9 10">
    <name type="scientific">Roseibacillus persicicus</name>
    <dbReference type="NCBI Taxonomy" id="454148"/>
    <lineage>
        <taxon>Bacteria</taxon>
        <taxon>Pseudomonadati</taxon>
        <taxon>Verrucomicrobiota</taxon>
        <taxon>Verrucomicrobiia</taxon>
        <taxon>Verrucomicrobiales</taxon>
        <taxon>Verrucomicrobiaceae</taxon>
        <taxon>Roseibacillus</taxon>
    </lineage>
</organism>
<evidence type="ECO:0000256" key="4">
    <source>
        <dbReference type="ARBA" id="ARBA00022737"/>
    </source>
</evidence>
<dbReference type="HAMAP" id="MF_00523">
    <property type="entry name" value="LpxD"/>
    <property type="match status" value="1"/>
</dbReference>
<comment type="subunit">
    <text evidence="7">Homotrimer.</text>
</comment>
<keyword evidence="1 7" id="KW-0444">Lipid biosynthesis</keyword>
<dbReference type="EC" id="2.3.1.191" evidence="7"/>
<keyword evidence="6 7" id="KW-0012">Acyltransferase</keyword>
<dbReference type="Gene3D" id="3.40.1390.10">
    <property type="entry name" value="MurE/MurF, N-terminal domain"/>
    <property type="match status" value="1"/>
</dbReference>
<dbReference type="GO" id="GO:0016020">
    <property type="term" value="C:membrane"/>
    <property type="evidence" value="ECO:0007669"/>
    <property type="project" value="GOC"/>
</dbReference>
<dbReference type="RefSeq" id="WP_189570685.1">
    <property type="nucleotide sequence ID" value="NZ_BMXI01000011.1"/>
</dbReference>
<protein>
    <recommendedName>
        <fullName evidence="7">UDP-3-O-acylglucosamine N-acyltransferase</fullName>
        <ecNumber evidence="7">2.3.1.191</ecNumber>
    </recommendedName>
</protein>
<reference evidence="9" key="2">
    <citation type="submission" date="2020-09" db="EMBL/GenBank/DDBJ databases">
        <authorList>
            <person name="Sun Q."/>
            <person name="Kim S."/>
        </authorList>
    </citation>
    <scope>NUCLEOTIDE SEQUENCE</scope>
    <source>
        <strain evidence="9">KCTC 12988</strain>
    </source>
</reference>
<comment type="pathway">
    <text evidence="7">Bacterial outer membrane biogenesis; LPS lipid A biosynthesis.</text>
</comment>
<dbReference type="InterPro" id="IPR020573">
    <property type="entry name" value="UDP_GlcNAc_AcTrfase_non-rep"/>
</dbReference>
<feature type="domain" description="UDP-3-O-[3-hydroxymyristoyl] glucosamine N-acyltransferase non-repeat region" evidence="8">
    <location>
        <begin position="22"/>
        <end position="89"/>
    </location>
</feature>
<evidence type="ECO:0000256" key="6">
    <source>
        <dbReference type="ARBA" id="ARBA00023315"/>
    </source>
</evidence>
<keyword evidence="10" id="KW-1185">Reference proteome</keyword>
<comment type="function">
    <text evidence="7">Catalyzes the N-acylation of UDP-3-O-acylglucosamine using 3-hydroxyacyl-ACP as the acyl donor. Is involved in the biosynthesis of lipid A, a phosphorylated glycolipid that anchors the lipopolysaccharide to the outer membrane of the cell.</text>
</comment>
<evidence type="ECO:0000256" key="1">
    <source>
        <dbReference type="ARBA" id="ARBA00022516"/>
    </source>
</evidence>
<dbReference type="SUPFAM" id="SSF51161">
    <property type="entry name" value="Trimeric LpxA-like enzymes"/>
    <property type="match status" value="1"/>
</dbReference>
<evidence type="ECO:0000256" key="2">
    <source>
        <dbReference type="ARBA" id="ARBA00022556"/>
    </source>
</evidence>
<dbReference type="EMBL" id="BMXI01000011">
    <property type="protein sequence ID" value="GHC58305.1"/>
    <property type="molecule type" value="Genomic_DNA"/>
</dbReference>
<reference evidence="9" key="1">
    <citation type="journal article" date="2014" name="Int. J. Syst. Evol. Microbiol.">
        <title>Complete genome sequence of Corynebacterium casei LMG S-19264T (=DSM 44701T), isolated from a smear-ripened cheese.</title>
        <authorList>
            <consortium name="US DOE Joint Genome Institute (JGI-PGF)"/>
            <person name="Walter F."/>
            <person name="Albersmeier A."/>
            <person name="Kalinowski J."/>
            <person name="Ruckert C."/>
        </authorList>
    </citation>
    <scope>NUCLEOTIDE SEQUENCE</scope>
    <source>
        <strain evidence="9">KCTC 12988</strain>
    </source>
</reference>
<proteinExistence type="inferred from homology"/>
<evidence type="ECO:0000256" key="5">
    <source>
        <dbReference type="ARBA" id="ARBA00023098"/>
    </source>
</evidence>
<dbReference type="InterPro" id="IPR001451">
    <property type="entry name" value="Hexapep"/>
</dbReference>
<dbReference type="AlphaFoldDB" id="A0A918WM62"/>
<dbReference type="NCBIfam" id="NF002060">
    <property type="entry name" value="PRK00892.1"/>
    <property type="match status" value="1"/>
</dbReference>
<dbReference type="InterPro" id="IPR011004">
    <property type="entry name" value="Trimer_LpxA-like_sf"/>
</dbReference>
<evidence type="ECO:0000256" key="3">
    <source>
        <dbReference type="ARBA" id="ARBA00022679"/>
    </source>
</evidence>
<evidence type="ECO:0000313" key="10">
    <source>
        <dbReference type="Proteomes" id="UP000644507"/>
    </source>
</evidence>
<dbReference type="GO" id="GO:0016410">
    <property type="term" value="F:N-acyltransferase activity"/>
    <property type="evidence" value="ECO:0007669"/>
    <property type="project" value="InterPro"/>
</dbReference>
<keyword evidence="3 7" id="KW-0808">Transferase</keyword>
<dbReference type="InterPro" id="IPR007691">
    <property type="entry name" value="LpxD"/>
</dbReference>
<keyword evidence="5 7" id="KW-0443">Lipid metabolism</keyword>
<dbReference type="CDD" id="cd03352">
    <property type="entry name" value="LbH_LpxD"/>
    <property type="match status" value="1"/>
</dbReference>